<keyword evidence="7" id="KW-1185">Reference proteome</keyword>
<keyword evidence="1 3" id="KW-0560">Oxidoreductase</keyword>
<feature type="domain" description="D-isomer specific 2-hydroxyacid dehydrogenase catalytic" evidence="4">
    <location>
        <begin position="19"/>
        <end position="305"/>
    </location>
</feature>
<reference evidence="6" key="1">
    <citation type="submission" date="2023-07" db="EMBL/GenBank/DDBJ databases">
        <authorList>
            <person name="Kim M.K."/>
        </authorList>
    </citation>
    <scope>NUCLEOTIDE SEQUENCE</scope>
    <source>
        <strain evidence="6">CA1-15</strain>
    </source>
</reference>
<dbReference type="Gene3D" id="3.40.50.720">
    <property type="entry name" value="NAD(P)-binding Rossmann-like Domain"/>
    <property type="match status" value="2"/>
</dbReference>
<dbReference type="PANTHER" id="PTHR43333">
    <property type="entry name" value="2-HACID_DH_C DOMAIN-CONTAINING PROTEIN"/>
    <property type="match status" value="1"/>
</dbReference>
<dbReference type="Pfam" id="PF02826">
    <property type="entry name" value="2-Hacid_dh_C"/>
    <property type="match status" value="1"/>
</dbReference>
<dbReference type="EMBL" id="JAUQSZ010000005">
    <property type="protein sequence ID" value="MDO7842492.1"/>
    <property type="molecule type" value="Genomic_DNA"/>
</dbReference>
<dbReference type="CDD" id="cd05300">
    <property type="entry name" value="2-Hacid_dh_1"/>
    <property type="match status" value="1"/>
</dbReference>
<comment type="caution">
    <text evidence="6">The sequence shown here is derived from an EMBL/GenBank/DDBJ whole genome shotgun (WGS) entry which is preliminary data.</text>
</comment>
<sequence>MKILAPAAARALIADRIRKGVDVTWFENRDQALAAIVDADAAWLDTQADGKIPDAERHAPKLRWLMTMAAGVEHVDHAYLRERGITLTNGSGLNADNVADYAVMGVLVAAKRYDKVVRLAHRHEWTDSPPGRGELSGSNALVIGYGTIGQMIGDRLAAFGVRVTGVTRSGRDGTIAGDAWRAKLGDFDWVILAAPSTDNTRAMIGAQELAAMKPTAWLVNIARGTLIDNAALIAALEAGRIGGAFLDTVDPEPLPPGDPLWSAPNVLHSMHLSGRSQTSMFARAADLFADNLSAFLDGRPMRNVVDLDAGY</sequence>
<dbReference type="PANTHER" id="PTHR43333:SF1">
    <property type="entry name" value="D-ISOMER SPECIFIC 2-HYDROXYACID DEHYDROGENASE NAD-BINDING DOMAIN-CONTAINING PROTEIN"/>
    <property type="match status" value="1"/>
</dbReference>
<dbReference type="Proteomes" id="UP001176468">
    <property type="component" value="Unassembled WGS sequence"/>
</dbReference>
<dbReference type="SUPFAM" id="SSF52283">
    <property type="entry name" value="Formate/glycerate dehydrogenase catalytic domain-like"/>
    <property type="match status" value="1"/>
</dbReference>
<proteinExistence type="inferred from homology"/>
<gene>
    <name evidence="6" type="ORF">Q5H94_09140</name>
</gene>
<dbReference type="InterPro" id="IPR006139">
    <property type="entry name" value="D-isomer_2_OHA_DH_cat_dom"/>
</dbReference>
<evidence type="ECO:0000259" key="4">
    <source>
        <dbReference type="Pfam" id="PF00389"/>
    </source>
</evidence>
<keyword evidence="2" id="KW-0520">NAD</keyword>
<dbReference type="PROSITE" id="PS00671">
    <property type="entry name" value="D_2_HYDROXYACID_DH_3"/>
    <property type="match status" value="1"/>
</dbReference>
<name>A0ABT8ZZ75_9SPHN</name>
<evidence type="ECO:0000313" key="6">
    <source>
        <dbReference type="EMBL" id="MDO7842492.1"/>
    </source>
</evidence>
<feature type="domain" description="D-isomer specific 2-hydroxyacid dehydrogenase NAD-binding" evidence="5">
    <location>
        <begin position="104"/>
        <end position="272"/>
    </location>
</feature>
<accession>A0ABT8ZZ75</accession>
<dbReference type="InterPro" id="IPR029753">
    <property type="entry name" value="D-isomer_DH_CS"/>
</dbReference>
<dbReference type="Pfam" id="PF00389">
    <property type="entry name" value="2-Hacid_dh"/>
    <property type="match status" value="1"/>
</dbReference>
<dbReference type="InterPro" id="IPR006140">
    <property type="entry name" value="D-isomer_DH_NAD-bd"/>
</dbReference>
<evidence type="ECO:0000256" key="1">
    <source>
        <dbReference type="ARBA" id="ARBA00023002"/>
    </source>
</evidence>
<evidence type="ECO:0000259" key="5">
    <source>
        <dbReference type="Pfam" id="PF02826"/>
    </source>
</evidence>
<protein>
    <submittedName>
        <fullName evidence="6">D-2-hydroxyacid dehydrogenase</fullName>
    </submittedName>
</protein>
<dbReference type="InterPro" id="IPR036291">
    <property type="entry name" value="NAD(P)-bd_dom_sf"/>
</dbReference>
<evidence type="ECO:0000256" key="2">
    <source>
        <dbReference type="ARBA" id="ARBA00023027"/>
    </source>
</evidence>
<evidence type="ECO:0000313" key="7">
    <source>
        <dbReference type="Proteomes" id="UP001176468"/>
    </source>
</evidence>
<dbReference type="RefSeq" id="WP_304560953.1">
    <property type="nucleotide sequence ID" value="NZ_JAUQSZ010000005.1"/>
</dbReference>
<comment type="similarity">
    <text evidence="3">Belongs to the D-isomer specific 2-hydroxyacid dehydrogenase family.</text>
</comment>
<evidence type="ECO:0000256" key="3">
    <source>
        <dbReference type="RuleBase" id="RU003719"/>
    </source>
</evidence>
<dbReference type="SUPFAM" id="SSF51735">
    <property type="entry name" value="NAD(P)-binding Rossmann-fold domains"/>
    <property type="match status" value="1"/>
</dbReference>
<organism evidence="6 7">
    <name type="scientific">Sphingomonas immobilis</name>
    <dbReference type="NCBI Taxonomy" id="3063997"/>
    <lineage>
        <taxon>Bacteria</taxon>
        <taxon>Pseudomonadati</taxon>
        <taxon>Pseudomonadota</taxon>
        <taxon>Alphaproteobacteria</taxon>
        <taxon>Sphingomonadales</taxon>
        <taxon>Sphingomonadaceae</taxon>
        <taxon>Sphingomonas</taxon>
    </lineage>
</organism>